<evidence type="ECO:0000256" key="1">
    <source>
        <dbReference type="SAM" id="MobiDB-lite"/>
    </source>
</evidence>
<evidence type="ECO:0008006" key="5">
    <source>
        <dbReference type="Google" id="ProtNLM"/>
    </source>
</evidence>
<feature type="compositionally biased region" description="Acidic residues" evidence="1">
    <location>
        <begin position="148"/>
        <end position="160"/>
    </location>
</feature>
<proteinExistence type="predicted"/>
<dbReference type="Proteomes" id="UP000169752">
    <property type="component" value="Segment"/>
</dbReference>
<feature type="compositionally biased region" description="Basic and acidic residues" evidence="1">
    <location>
        <begin position="161"/>
        <end position="174"/>
    </location>
</feature>
<keyword evidence="2" id="KW-0472">Membrane</keyword>
<reference evidence="3 4" key="1">
    <citation type="journal article" date="2007" name="J. Virol.">
        <title>Genome sequences of three koi herpesvirus isolates representing the expanding distribution of an emerging disease threatening koi and common carp worldwide.</title>
        <authorList>
            <person name="Aoki T."/>
            <person name="Hirono I."/>
            <person name="Kurokawa K."/>
            <person name="Fukuda H."/>
            <person name="Nahary R."/>
            <person name="Eldar A."/>
            <person name="Davison A.J."/>
            <person name="Waltzek T.B."/>
            <person name="Bercovier H."/>
            <person name="Hedrick R.P."/>
        </authorList>
    </citation>
    <scope>NUCLEOTIDE SEQUENCE [LARGE SCALE GENOMIC DNA]</scope>
    <source>
        <strain evidence="3">TUMST1</strain>
    </source>
</reference>
<sequence length="647" mass="71472">MLKRLLCFVVLASTVGWWWWRRLREASESPHLAGVLAWDFGGLTDDALSVWVRKILVVLIVAHRPLEALRYVLVGVVVVFVVASFVLHSAAAHAGLDLGHAQAAVKGLFEEDQAGGEELQHGQGHGVLRHAHRRLRVGDRLAQQVDAGVDDPDQEEEDVEDKQRQHGPHQHEHAVASLHAPVAEHDEGSEEDEEDEGTEDSDADEGAVEIKVGIVGVHGVRNAHRQRGKHWTDDLRDSCDEYLESLSVYGKLDEELARRRSGHLVHQGGADFFGSLGQLSFGDCHEDEDSHNLTSVEMDAPVFSSAALKCGNGELPRAVVEPGSRDVGITKNLSYLYPTSSLYRAKQRIPIKLEIDGLQQDVSERLAKILQGRIWTKPQLSTELLKQLPEACRDRAEDLADSAAEVLSHAAPFTVHSVRQALIRSLFYVRVGTLVDTLVKREFHSRRGPIVASLYRSYGWRPIDAGIAVTSRRPQGHRCRVCGDVSPAAFDGNHHGTELDGVATDAEGNFILVEIKTHGGATVSAALLNRYKTQTWIGECMFRHTFGLCCSSNVHSYIVFVSPSTYTIDSVIQVPAVPKRLHPRLFSVFPSLPNLCFVRRTQKPKRPAAAQRPAKTPGDRPARPSSSAGQTAAKQYPHRYYKRKTAA</sequence>
<name>A4FT96_CYHV3</name>
<feature type="region of interest" description="Disordered" evidence="1">
    <location>
        <begin position="146"/>
        <end position="206"/>
    </location>
</feature>
<keyword evidence="2" id="KW-0812">Transmembrane</keyword>
<organism evidence="3 4">
    <name type="scientific">Cyprinid herpesvirus 3</name>
    <name type="common">CyHV-3</name>
    <dbReference type="NCBI Taxonomy" id="180230"/>
    <lineage>
        <taxon>Viruses</taxon>
        <taxon>Duplodnaviria</taxon>
        <taxon>Heunggongvirae</taxon>
        <taxon>Peploviricota</taxon>
        <taxon>Herviviricetes</taxon>
        <taxon>Herpesvirales</taxon>
        <taxon>Alloherpesviridae</taxon>
        <taxon>Cyvirus</taxon>
        <taxon>Cyvirus cyprinidallo3</taxon>
    </lineage>
</organism>
<gene>
    <name evidence="3" type="ORF">KHVJ090</name>
</gene>
<feature type="compositionally biased region" description="Acidic residues" evidence="1">
    <location>
        <begin position="187"/>
        <end position="206"/>
    </location>
</feature>
<protein>
    <recommendedName>
        <fullName evidence="5">Protein Allo60</fullName>
    </recommendedName>
</protein>
<feature type="transmembrane region" description="Helical" evidence="2">
    <location>
        <begin position="68"/>
        <end position="87"/>
    </location>
</feature>
<evidence type="ECO:0000256" key="2">
    <source>
        <dbReference type="SAM" id="Phobius"/>
    </source>
</evidence>
<dbReference type="EMBL" id="AP008984">
    <property type="protein sequence ID" value="BAF48894.1"/>
    <property type="molecule type" value="Genomic_DNA"/>
</dbReference>
<keyword evidence="2" id="KW-1133">Transmembrane helix</keyword>
<feature type="compositionally biased region" description="Polar residues" evidence="1">
    <location>
        <begin position="624"/>
        <end position="633"/>
    </location>
</feature>
<feature type="region of interest" description="Disordered" evidence="1">
    <location>
        <begin position="602"/>
        <end position="647"/>
    </location>
</feature>
<feature type="compositionally biased region" description="Basic residues" evidence="1">
    <location>
        <begin position="636"/>
        <end position="647"/>
    </location>
</feature>
<evidence type="ECO:0000313" key="3">
    <source>
        <dbReference type="EMBL" id="BAF48894.1"/>
    </source>
</evidence>
<evidence type="ECO:0000313" key="4">
    <source>
        <dbReference type="Proteomes" id="UP000169752"/>
    </source>
</evidence>
<accession>A4FT96</accession>